<organism evidence="6 7">
    <name type="scientific">Candidatus Promineifilum breve</name>
    <dbReference type="NCBI Taxonomy" id="1806508"/>
    <lineage>
        <taxon>Bacteria</taxon>
        <taxon>Bacillati</taxon>
        <taxon>Chloroflexota</taxon>
        <taxon>Ardenticatenia</taxon>
        <taxon>Candidatus Promineifilales</taxon>
        <taxon>Candidatus Promineifilaceae</taxon>
        <taxon>Candidatus Promineifilum</taxon>
    </lineage>
</organism>
<evidence type="ECO:0000256" key="1">
    <source>
        <dbReference type="ARBA" id="ARBA00009227"/>
    </source>
</evidence>
<dbReference type="EC" id="3.5.3.22" evidence="6"/>
<dbReference type="PROSITE" id="PS51409">
    <property type="entry name" value="ARGINASE_2"/>
    <property type="match status" value="1"/>
</dbReference>
<feature type="binding site" evidence="4">
    <location>
        <position position="243"/>
    </location>
    <ligand>
        <name>Mn(2+)</name>
        <dbReference type="ChEBI" id="CHEBI:29035"/>
        <label>1</label>
    </ligand>
</feature>
<name>A0A160T3Q5_9CHLR</name>
<comment type="cofactor">
    <cofactor evidence="4">
        <name>Mn(2+)</name>
        <dbReference type="ChEBI" id="CHEBI:29035"/>
    </cofactor>
    <text evidence="4">Binds 2 manganese ions per subunit.</text>
</comment>
<keyword evidence="3 5" id="KW-0378">Hydrolase</keyword>
<dbReference type="CDD" id="cd11592">
    <property type="entry name" value="Agmatinase_PAH"/>
    <property type="match status" value="1"/>
</dbReference>
<dbReference type="PROSITE" id="PS01053">
    <property type="entry name" value="ARGINASE_1"/>
    <property type="match status" value="1"/>
</dbReference>
<dbReference type="PRINTS" id="PR00116">
    <property type="entry name" value="ARGINASE"/>
</dbReference>
<sequence length="330" mass="35235">MAHEKNPALGGHLLAYAGVPTFMRQTPTRDLSGVDVAIVGVPFDSGATSFRGGTRFGPRHIRAASLALWGTHHIHGVAPTDALTIVDYGDVEIEMAYIEKSMDFITTEVGAALAQGAMVVALGGDHSISLPLLRAQAAAARNAGHGPLAVVHFDAHTDVEPGGYEHGTVFRHAIEEGLIDPTAYIQVGIRGSLFFPDDLNVARRLGARVLTIDDCFEMGIPAVIEAIRETVGDRRVYVTLDIDATDPAFAPGTGTPEPGGFSSYQMLQLMRGLKGLNLVGMDLVEVSPPYDQSDVTAILAANLVFEYLCLVALRRAGEQGSRGDYDRRTD</sequence>
<dbReference type="GO" id="GO:0008783">
    <property type="term" value="F:agmatinase activity"/>
    <property type="evidence" value="ECO:0007669"/>
    <property type="project" value="TreeGrafter"/>
</dbReference>
<dbReference type="GO" id="GO:0046872">
    <property type="term" value="F:metal ion binding"/>
    <property type="evidence" value="ECO:0007669"/>
    <property type="project" value="UniProtKB-KW"/>
</dbReference>
<dbReference type="InterPro" id="IPR005925">
    <property type="entry name" value="Agmatinase-rel"/>
</dbReference>
<dbReference type="PIRSF" id="PIRSF036979">
    <property type="entry name" value="Arginase"/>
    <property type="match status" value="1"/>
</dbReference>
<dbReference type="Pfam" id="PF00491">
    <property type="entry name" value="Arginase"/>
    <property type="match status" value="1"/>
</dbReference>
<evidence type="ECO:0000256" key="4">
    <source>
        <dbReference type="PIRSR" id="PIRSR036979-1"/>
    </source>
</evidence>
<dbReference type="GO" id="GO:0033972">
    <property type="term" value="F:proclavaminate amidinohydrolase activity"/>
    <property type="evidence" value="ECO:0007669"/>
    <property type="project" value="UniProtKB-EC"/>
</dbReference>
<dbReference type="SUPFAM" id="SSF52768">
    <property type="entry name" value="Arginase/deacetylase"/>
    <property type="match status" value="1"/>
</dbReference>
<evidence type="ECO:0000313" key="6">
    <source>
        <dbReference type="EMBL" id="CUS03959.2"/>
    </source>
</evidence>
<keyword evidence="4" id="KW-0464">Manganese</keyword>
<dbReference type="EMBL" id="LN890655">
    <property type="protein sequence ID" value="CUS03959.2"/>
    <property type="molecule type" value="Genomic_DNA"/>
</dbReference>
<dbReference type="OrthoDB" id="9788689at2"/>
<gene>
    <name evidence="6" type="primary">pah</name>
    <name evidence="6" type="ORF">CFX0092_A2081</name>
</gene>
<reference evidence="6" key="1">
    <citation type="submission" date="2016-01" db="EMBL/GenBank/DDBJ databases">
        <authorList>
            <person name="Mcilroy J.S."/>
            <person name="Karst M S."/>
            <person name="Albertsen M."/>
        </authorList>
    </citation>
    <scope>NUCLEOTIDE SEQUENCE</scope>
    <source>
        <strain evidence="6">Cfx-K</strain>
    </source>
</reference>
<dbReference type="PANTHER" id="PTHR11358:SF26">
    <property type="entry name" value="GUANIDINO ACID HYDROLASE, MITOCHONDRIAL"/>
    <property type="match status" value="1"/>
</dbReference>
<accession>A0A160T3Q5</accession>
<dbReference type="InterPro" id="IPR023696">
    <property type="entry name" value="Ureohydrolase_dom_sf"/>
</dbReference>
<dbReference type="Proteomes" id="UP000215027">
    <property type="component" value="Chromosome I"/>
</dbReference>
<dbReference type="InterPro" id="IPR006035">
    <property type="entry name" value="Ureohydrolase"/>
</dbReference>
<evidence type="ECO:0000256" key="5">
    <source>
        <dbReference type="RuleBase" id="RU003684"/>
    </source>
</evidence>
<dbReference type="Gene3D" id="3.40.800.10">
    <property type="entry name" value="Ureohydrolase domain"/>
    <property type="match status" value="1"/>
</dbReference>
<dbReference type="InterPro" id="IPR020855">
    <property type="entry name" value="Ureohydrolase_Mn_BS"/>
</dbReference>
<keyword evidence="7" id="KW-1185">Reference proteome</keyword>
<feature type="binding site" evidence="4">
    <location>
        <position position="154"/>
    </location>
    <ligand>
        <name>Mn(2+)</name>
        <dbReference type="ChEBI" id="CHEBI:29035"/>
        <label>1</label>
    </ligand>
</feature>
<dbReference type="NCBIfam" id="TIGR01230">
    <property type="entry name" value="agmatinase"/>
    <property type="match status" value="1"/>
</dbReference>
<dbReference type="KEGG" id="pbf:CFX0092_A2081"/>
<keyword evidence="2 4" id="KW-0479">Metal-binding</keyword>
<feature type="binding site" evidence="4">
    <location>
        <position position="126"/>
    </location>
    <ligand>
        <name>Mn(2+)</name>
        <dbReference type="ChEBI" id="CHEBI:29035"/>
        <label>2</label>
    </ligand>
</feature>
<comment type="similarity">
    <text evidence="1">Belongs to the arginase family. Agmatinase subfamily.</text>
</comment>
<feature type="binding site" evidence="4">
    <location>
        <position position="158"/>
    </location>
    <ligand>
        <name>Mn(2+)</name>
        <dbReference type="ChEBI" id="CHEBI:29035"/>
        <label>1</label>
    </ligand>
</feature>
<dbReference type="PANTHER" id="PTHR11358">
    <property type="entry name" value="ARGINASE/AGMATINASE"/>
    <property type="match status" value="1"/>
</dbReference>
<feature type="binding site" evidence="4">
    <location>
        <position position="156"/>
    </location>
    <ligand>
        <name>Mn(2+)</name>
        <dbReference type="ChEBI" id="CHEBI:29035"/>
        <label>1</label>
    </ligand>
</feature>
<feature type="binding site" evidence="4">
    <location>
        <position position="241"/>
    </location>
    <ligand>
        <name>Mn(2+)</name>
        <dbReference type="ChEBI" id="CHEBI:29035"/>
        <label>1</label>
    </ligand>
</feature>
<proteinExistence type="inferred from homology"/>
<evidence type="ECO:0000256" key="3">
    <source>
        <dbReference type="ARBA" id="ARBA00022801"/>
    </source>
</evidence>
<protein>
    <submittedName>
        <fullName evidence="6">Proclavaminate amidinohydrolase</fullName>
        <ecNumber evidence="6">3.5.3.22</ecNumber>
    </submittedName>
</protein>
<dbReference type="NCBIfam" id="NF002564">
    <property type="entry name" value="PRK02190.1"/>
    <property type="match status" value="1"/>
</dbReference>
<evidence type="ECO:0000256" key="2">
    <source>
        <dbReference type="ARBA" id="ARBA00022723"/>
    </source>
</evidence>
<dbReference type="RefSeq" id="WP_095043370.1">
    <property type="nucleotide sequence ID" value="NZ_LN890655.1"/>
</dbReference>
<evidence type="ECO:0000313" key="7">
    <source>
        <dbReference type="Proteomes" id="UP000215027"/>
    </source>
</evidence>
<dbReference type="GO" id="GO:0033389">
    <property type="term" value="P:putrescine biosynthetic process from arginine, via agmatine"/>
    <property type="evidence" value="ECO:0007669"/>
    <property type="project" value="TreeGrafter"/>
</dbReference>
<dbReference type="AlphaFoldDB" id="A0A160T3Q5"/>